<keyword evidence="4" id="KW-1185">Reference proteome</keyword>
<feature type="signal peptide" evidence="2">
    <location>
        <begin position="1"/>
        <end position="22"/>
    </location>
</feature>
<organism evidence="3 4">
    <name type="scientific">Horticoccus luteus</name>
    <dbReference type="NCBI Taxonomy" id="2862869"/>
    <lineage>
        <taxon>Bacteria</taxon>
        <taxon>Pseudomonadati</taxon>
        <taxon>Verrucomicrobiota</taxon>
        <taxon>Opitutia</taxon>
        <taxon>Opitutales</taxon>
        <taxon>Opitutaceae</taxon>
        <taxon>Horticoccus</taxon>
    </lineage>
</organism>
<sequence>MKINRLTLLSGLTACLASLANAQTDYYANGAAGTSDNLNSSQNNKWTLGGTPAYVAANTTPGNVYHTNGWTLRAGRIGTTVDPQGSFTFNGSSLVIDDYAAGSSLNSNTTHGAVIFELASVLAGPRLSPATYTRGSYTVNLTTAPLSATMTAGAASAANSLRIIQASNGVTTINGSLTLNGDTQFKIGSSITDMLVKIDAPITGSGRIEMSGGSAGGQMENGFDTWAVSDMSGWTGGLINVVNKHTISFTNDTDFFTTNPNAVINFGTTSSGFLNLQADVSFGSGKVFINGTSLADGSYTVDMLNTPFTSGVNGLYGQTLTNGHISLFASEGANFGTVGTTYKLYVGSSIASAIPEPSTYAAVVGLFVLAGAAYRRRQRQR</sequence>
<keyword evidence="2" id="KW-0732">Signal</keyword>
<dbReference type="EMBL" id="CP080507">
    <property type="protein sequence ID" value="QYM78565.1"/>
    <property type="molecule type" value="Genomic_DNA"/>
</dbReference>
<evidence type="ECO:0000256" key="1">
    <source>
        <dbReference type="SAM" id="Phobius"/>
    </source>
</evidence>
<feature type="transmembrane region" description="Helical" evidence="1">
    <location>
        <begin position="358"/>
        <end position="374"/>
    </location>
</feature>
<evidence type="ECO:0000313" key="3">
    <source>
        <dbReference type="EMBL" id="QYM78565.1"/>
    </source>
</evidence>
<reference evidence="3" key="1">
    <citation type="submission" date="2021-08" db="EMBL/GenBank/DDBJ databases">
        <title>Genome of a novel bacterium of the phylum Verrucomicrobia, Oleiharenicola sp. KSB-15.</title>
        <authorList>
            <person name="Chung J.-H."/>
            <person name="Ahn J.-H."/>
            <person name="Yoon Y."/>
            <person name="Kim D.-Y."/>
            <person name="An S.-H."/>
            <person name="Park I."/>
            <person name="Yeon J."/>
        </authorList>
    </citation>
    <scope>NUCLEOTIDE SEQUENCE</scope>
    <source>
        <strain evidence="3">KSB-15</strain>
    </source>
</reference>
<dbReference type="AlphaFoldDB" id="A0A8F9XGS9"/>
<dbReference type="KEGG" id="ole:K0B96_14870"/>
<evidence type="ECO:0000313" key="4">
    <source>
        <dbReference type="Proteomes" id="UP000825051"/>
    </source>
</evidence>
<dbReference type="RefSeq" id="WP_220161669.1">
    <property type="nucleotide sequence ID" value="NZ_CP080507.1"/>
</dbReference>
<keyword evidence="1" id="KW-0812">Transmembrane</keyword>
<protein>
    <recommendedName>
        <fullName evidence="5">Secreted protein with PEP-CTERM sorting signal</fullName>
    </recommendedName>
</protein>
<keyword evidence="1" id="KW-1133">Transmembrane helix</keyword>
<evidence type="ECO:0008006" key="5">
    <source>
        <dbReference type="Google" id="ProtNLM"/>
    </source>
</evidence>
<gene>
    <name evidence="3" type="ORF">K0B96_14870</name>
</gene>
<evidence type="ECO:0000256" key="2">
    <source>
        <dbReference type="SAM" id="SignalP"/>
    </source>
</evidence>
<accession>A0A8F9XGS9</accession>
<keyword evidence="1" id="KW-0472">Membrane</keyword>
<proteinExistence type="predicted"/>
<name>A0A8F9XGS9_9BACT</name>
<dbReference type="Proteomes" id="UP000825051">
    <property type="component" value="Chromosome"/>
</dbReference>
<feature type="chain" id="PRO_5034315274" description="Secreted protein with PEP-CTERM sorting signal" evidence="2">
    <location>
        <begin position="23"/>
        <end position="381"/>
    </location>
</feature>